<keyword evidence="8" id="KW-0408">Iron</keyword>
<dbReference type="Pfam" id="PF00067">
    <property type="entry name" value="p450"/>
    <property type="match status" value="1"/>
</dbReference>
<evidence type="ECO:0000256" key="3">
    <source>
        <dbReference type="ARBA" id="ARBA00022548"/>
    </source>
</evidence>
<evidence type="ECO:0000256" key="6">
    <source>
        <dbReference type="ARBA" id="ARBA00022963"/>
    </source>
</evidence>
<evidence type="ECO:0000256" key="8">
    <source>
        <dbReference type="ARBA" id="ARBA00023004"/>
    </source>
</evidence>
<dbReference type="CDD" id="cd11033">
    <property type="entry name" value="CYP142-like"/>
    <property type="match status" value="1"/>
</dbReference>
<keyword evidence="11" id="KW-1207">Sterol metabolism</keyword>
<evidence type="ECO:0000256" key="15">
    <source>
        <dbReference type="ARBA" id="ARBA00079588"/>
    </source>
</evidence>
<organism evidence="18 19">
    <name type="scientific">Mycolicibacterium parafortuitum</name>
    <name type="common">Mycobacterium parafortuitum</name>
    <dbReference type="NCBI Taxonomy" id="39692"/>
    <lineage>
        <taxon>Bacteria</taxon>
        <taxon>Bacillati</taxon>
        <taxon>Actinomycetota</taxon>
        <taxon>Actinomycetes</taxon>
        <taxon>Mycobacteriales</taxon>
        <taxon>Mycobacteriaceae</taxon>
        <taxon>Mycolicibacterium</taxon>
    </lineage>
</organism>
<evidence type="ECO:0000256" key="12">
    <source>
        <dbReference type="ARBA" id="ARBA00023221"/>
    </source>
</evidence>
<dbReference type="PRINTS" id="PR00359">
    <property type="entry name" value="BP450"/>
</dbReference>
<dbReference type="Proteomes" id="UP000252008">
    <property type="component" value="Unassembled WGS sequence"/>
</dbReference>
<dbReference type="FunFam" id="1.10.630.10:FF:000018">
    <property type="entry name" value="Cytochrome P450 monooxygenase"/>
    <property type="match status" value="1"/>
</dbReference>
<dbReference type="InterPro" id="IPR036396">
    <property type="entry name" value="Cyt_P450_sf"/>
</dbReference>
<evidence type="ECO:0000256" key="9">
    <source>
        <dbReference type="ARBA" id="ARBA00023033"/>
    </source>
</evidence>
<name>A0A375YP46_MYCPF</name>
<dbReference type="GO" id="GO:0020037">
    <property type="term" value="F:heme binding"/>
    <property type="evidence" value="ECO:0007669"/>
    <property type="project" value="InterPro"/>
</dbReference>
<keyword evidence="12" id="KW-0753">Steroid metabolism</keyword>
<proteinExistence type="inferred from homology"/>
<evidence type="ECO:0000256" key="1">
    <source>
        <dbReference type="ARBA" id="ARBA00001971"/>
    </source>
</evidence>
<evidence type="ECO:0000313" key="19">
    <source>
        <dbReference type="Proteomes" id="UP000252008"/>
    </source>
</evidence>
<comment type="cofactor">
    <cofactor evidence="1">
        <name>heme</name>
        <dbReference type="ChEBI" id="CHEBI:30413"/>
    </cofactor>
</comment>
<dbReference type="InterPro" id="IPR002397">
    <property type="entry name" value="Cyt_P450_B"/>
</dbReference>
<dbReference type="Gene3D" id="1.10.630.10">
    <property type="entry name" value="Cytochrome P450"/>
    <property type="match status" value="1"/>
</dbReference>
<evidence type="ECO:0000256" key="7">
    <source>
        <dbReference type="ARBA" id="ARBA00023002"/>
    </source>
</evidence>
<keyword evidence="4" id="KW-0349">Heme</keyword>
<dbReference type="EMBL" id="UEGS01000001">
    <property type="protein sequence ID" value="SRX82872.1"/>
    <property type="molecule type" value="Genomic_DNA"/>
</dbReference>
<keyword evidence="7" id="KW-0560">Oxidoreductase</keyword>
<dbReference type="AlphaFoldDB" id="A0A375YP46"/>
<reference evidence="18 19" key="1">
    <citation type="submission" date="2018-05" db="EMBL/GenBank/DDBJ databases">
        <authorList>
            <consortium name="IHU Genomes"/>
        </authorList>
    </citation>
    <scope>NUCLEOTIDE SEQUENCE [LARGE SCALE GENOMIC DNA]</scope>
    <source>
        <strain evidence="18 19">P7335</strain>
    </source>
</reference>
<keyword evidence="6" id="KW-0442">Lipid degradation</keyword>
<dbReference type="GO" id="GO:0036199">
    <property type="term" value="F:cholest-4-en-3-one 26-monooxygenase activity"/>
    <property type="evidence" value="ECO:0007669"/>
    <property type="project" value="TreeGrafter"/>
</dbReference>
<accession>A0A375YP46</accession>
<dbReference type="PANTHER" id="PTHR46696">
    <property type="entry name" value="P450, PUTATIVE (EUROFUNG)-RELATED"/>
    <property type="match status" value="1"/>
</dbReference>
<dbReference type="GO" id="GO:0006707">
    <property type="term" value="P:cholesterol catabolic process"/>
    <property type="evidence" value="ECO:0007669"/>
    <property type="project" value="TreeGrafter"/>
</dbReference>
<evidence type="ECO:0000256" key="17">
    <source>
        <dbReference type="ARBA" id="ARBA00083909"/>
    </source>
</evidence>
<evidence type="ECO:0000256" key="16">
    <source>
        <dbReference type="ARBA" id="ARBA00082981"/>
    </source>
</evidence>
<evidence type="ECO:0000256" key="2">
    <source>
        <dbReference type="ARBA" id="ARBA00010617"/>
    </source>
</evidence>
<evidence type="ECO:0000256" key="10">
    <source>
        <dbReference type="ARBA" id="ARBA00023098"/>
    </source>
</evidence>
<comment type="similarity">
    <text evidence="2">Belongs to the cytochrome P450 family.</text>
</comment>
<evidence type="ECO:0000256" key="5">
    <source>
        <dbReference type="ARBA" id="ARBA00022723"/>
    </source>
</evidence>
<keyword evidence="10" id="KW-0443">Lipid metabolism</keyword>
<keyword evidence="3" id="KW-0153">Cholesterol metabolism</keyword>
<dbReference type="PANTHER" id="PTHR46696:SF4">
    <property type="entry name" value="BIOTIN BIOSYNTHESIS CYTOCHROME P450"/>
    <property type="match status" value="1"/>
</dbReference>
<keyword evidence="19" id="KW-1185">Reference proteome</keyword>
<dbReference type="STRING" id="39692.BST38_27540"/>
<dbReference type="GO" id="GO:0008395">
    <property type="term" value="F:steroid hydroxylase activity"/>
    <property type="evidence" value="ECO:0007669"/>
    <property type="project" value="TreeGrafter"/>
</dbReference>
<evidence type="ECO:0000256" key="13">
    <source>
        <dbReference type="ARBA" id="ARBA00049645"/>
    </source>
</evidence>
<evidence type="ECO:0000313" key="18">
    <source>
        <dbReference type="EMBL" id="SRX82872.1"/>
    </source>
</evidence>
<evidence type="ECO:0000256" key="4">
    <source>
        <dbReference type="ARBA" id="ARBA00022617"/>
    </source>
</evidence>
<comment type="pathway">
    <text evidence="13">Steroid metabolism; cholesterol degradation.</text>
</comment>
<gene>
    <name evidence="18" type="ORF">MPP7335_04639</name>
</gene>
<keyword evidence="9" id="KW-0503">Monooxygenase</keyword>
<sequence>MTRTLAVDLTDPGLYTNGFPHDVFTELRARGPVHLHPPVEGRLGISPIPFWSLVAHGEIQQANRDWKTFAASDGPMVAPDPLMTSVRSLLTLDPPDHSEMRRIISSEFTPRMVGRLEQLLADRTARILEAAAGRGACDFVRDIAYQVPMHVIADIIGIPEDDRGWIFERTDHLLRAGNPYGEFSEDERLALQAEVFEYAQRITADKRANPADDVWTKLASQLDGFELEVFFLILSIAGSETTRNALTMGLIALLDHPDQLAELRADPSLTATAADEILRWSSPVLIFGRTATCDVTLGGQDIKAGDRVVFWHPSGNRDESVFEDPFRFDIHRSPNPHIAFGGGGVHYCLGANLAHKEIRVVIESIAAGYDIELTGPAAWTGAGPVHNVGIGIDSLPVHVTARN</sequence>
<keyword evidence="5" id="KW-0479">Metal-binding</keyword>
<dbReference type="InterPro" id="IPR001128">
    <property type="entry name" value="Cyt_P450"/>
</dbReference>
<protein>
    <recommendedName>
        <fullName evidence="14">Steroid C26-monooxygenase</fullName>
    </recommendedName>
    <alternativeName>
        <fullName evidence="15">Cholest-4-en-3-one C26-monooxygenase</fullName>
    </alternativeName>
    <alternativeName>
        <fullName evidence="17">Cholesterol C26-monooxygenase</fullName>
    </alternativeName>
    <alternativeName>
        <fullName evidence="16">Steroid C27-monooxygenase</fullName>
    </alternativeName>
</protein>
<evidence type="ECO:0000256" key="14">
    <source>
        <dbReference type="ARBA" id="ARBA00070775"/>
    </source>
</evidence>
<evidence type="ECO:0000256" key="11">
    <source>
        <dbReference type="ARBA" id="ARBA00023166"/>
    </source>
</evidence>
<dbReference type="RefSeq" id="WP_083146698.1">
    <property type="nucleotide sequence ID" value="NZ_MVID01000040.1"/>
</dbReference>
<dbReference type="GO" id="GO:0005506">
    <property type="term" value="F:iron ion binding"/>
    <property type="evidence" value="ECO:0007669"/>
    <property type="project" value="InterPro"/>
</dbReference>
<dbReference type="SUPFAM" id="SSF48264">
    <property type="entry name" value="Cytochrome P450"/>
    <property type="match status" value="1"/>
</dbReference>